<dbReference type="AlphaFoldDB" id="A0A378QSV7"/>
<keyword evidence="1" id="KW-0732">Signal</keyword>
<keyword evidence="4" id="KW-1185">Reference proteome</keyword>
<dbReference type="RefSeq" id="WP_079323859.1">
    <property type="nucleotide sequence ID" value="NZ_MXAP01000003.1"/>
</dbReference>
<feature type="chain" id="PRO_5016780791" description="Lipoprotein" evidence="1">
    <location>
        <begin position="25"/>
        <end position="410"/>
    </location>
</feature>
<dbReference type="PROSITE" id="PS51257">
    <property type="entry name" value="PROKAR_LIPOPROTEIN"/>
    <property type="match status" value="1"/>
</dbReference>
<dbReference type="Proteomes" id="UP000190777">
    <property type="component" value="Unassembled WGS sequence"/>
</dbReference>
<dbReference type="EMBL" id="UGQF01000001">
    <property type="protein sequence ID" value="STZ03761.1"/>
    <property type="molecule type" value="Genomic_DNA"/>
</dbReference>
<evidence type="ECO:0008006" key="6">
    <source>
        <dbReference type="Google" id="ProtNLM"/>
    </source>
</evidence>
<evidence type="ECO:0000313" key="4">
    <source>
        <dbReference type="Proteomes" id="UP000190777"/>
    </source>
</evidence>
<feature type="signal peptide" evidence="1">
    <location>
        <begin position="1"/>
        <end position="24"/>
    </location>
</feature>
<name>A0A378QSV7_9GAMM</name>
<organism evidence="3 5">
    <name type="scientific">Moraxella equi</name>
    <dbReference type="NCBI Taxonomy" id="60442"/>
    <lineage>
        <taxon>Bacteria</taxon>
        <taxon>Pseudomonadati</taxon>
        <taxon>Pseudomonadota</taxon>
        <taxon>Gammaproteobacteria</taxon>
        <taxon>Moraxellales</taxon>
        <taxon>Moraxellaceae</taxon>
        <taxon>Moraxella</taxon>
    </lineage>
</organism>
<accession>A0A378QSV7</accession>
<gene>
    <name evidence="2" type="ORF">B5J93_00150</name>
    <name evidence="3" type="ORF">NCTC11012_02016</name>
</gene>
<evidence type="ECO:0000313" key="3">
    <source>
        <dbReference type="EMBL" id="STZ03761.1"/>
    </source>
</evidence>
<dbReference type="Proteomes" id="UP000254618">
    <property type="component" value="Unassembled WGS sequence"/>
</dbReference>
<evidence type="ECO:0000313" key="2">
    <source>
        <dbReference type="EMBL" id="OPH40225.1"/>
    </source>
</evidence>
<protein>
    <recommendedName>
        <fullName evidence="6">Lipoprotein</fullName>
    </recommendedName>
</protein>
<sequence length="410" mass="46573">MKKSFILSCLLLSACSDVPLNQNADTLIQNYHDRQNTATTAQKDSYYYLLGIGASDEPLQAGRVYSDELQALLKQNASEDDILALNKRHPVHEIAIDEETNDDNTGLFCRYNSNSGQTAHACFESVLTQKFDTAKYKTAHDRYHTFLKNPPAIMQGNYHLKMHVPYYEITLKGQRLHFVHLLNTQNPDNVMQGLLDELSSLRAYLANANNLIEKNVYVNMIANQIQTIVLYHSHNPTIKPTLTPLTADELSFKTAIIGEFMGAYYLFNRLQNDVDMTLLYKKNKSINDMADTFTEQIQIGDLSAPEFATYYNNYEPKKRKIDPTNFIGKTLTDIGEQDYRSYIAKVKSLDNLITIANHHINGTPLNNVFAPTLTGSVIEKTHICLQNPVSNDRVATETKKRDEKFECLNL</sequence>
<proteinExistence type="predicted"/>
<reference evidence="3 5" key="2">
    <citation type="submission" date="2018-06" db="EMBL/GenBank/DDBJ databases">
        <authorList>
            <consortium name="Pathogen Informatics"/>
            <person name="Doyle S."/>
        </authorList>
    </citation>
    <scope>NUCLEOTIDE SEQUENCE [LARGE SCALE GENOMIC DNA]</scope>
    <source>
        <strain evidence="3 5">NCTC11012</strain>
    </source>
</reference>
<reference evidence="2 4" key="1">
    <citation type="submission" date="2017-03" db="EMBL/GenBank/DDBJ databases">
        <title>Draft genome sequence of Moraxella equi CCUG 4950T type strain.</title>
        <authorList>
            <person name="Salva-Serra F."/>
            <person name="Engstrom-Jakobsson H."/>
            <person name="Thorell K."/>
            <person name="Jaen-Luchoro D."/>
            <person name="Gonzales-Siles L."/>
            <person name="Karlsson R."/>
            <person name="Yazdan S."/>
            <person name="Boulund F."/>
            <person name="Johnning A."/>
            <person name="Engstrand L."/>
            <person name="Kristiansson E."/>
            <person name="Moore E."/>
        </authorList>
    </citation>
    <scope>NUCLEOTIDE SEQUENCE [LARGE SCALE GENOMIC DNA]</scope>
    <source>
        <strain evidence="2 4">CCUG 4950</strain>
    </source>
</reference>
<evidence type="ECO:0000313" key="5">
    <source>
        <dbReference type="Proteomes" id="UP000254618"/>
    </source>
</evidence>
<evidence type="ECO:0000256" key="1">
    <source>
        <dbReference type="SAM" id="SignalP"/>
    </source>
</evidence>
<dbReference type="EMBL" id="MXAP01000003">
    <property type="protein sequence ID" value="OPH40225.1"/>
    <property type="molecule type" value="Genomic_DNA"/>
</dbReference>